<gene>
    <name evidence="2" type="ORF">H9932_00230</name>
</gene>
<dbReference type="Gene3D" id="2.30.110.10">
    <property type="entry name" value="Electron Transport, Fmn-binding Protein, Chain A"/>
    <property type="match status" value="1"/>
</dbReference>
<reference evidence="2" key="1">
    <citation type="journal article" date="2021" name="PeerJ">
        <title>Extensive microbial diversity within the chicken gut microbiome revealed by metagenomics and culture.</title>
        <authorList>
            <person name="Gilroy R."/>
            <person name="Ravi A."/>
            <person name="Getino M."/>
            <person name="Pursley I."/>
            <person name="Horton D.L."/>
            <person name="Alikhan N.F."/>
            <person name="Baker D."/>
            <person name="Gharbi K."/>
            <person name="Hall N."/>
            <person name="Watson M."/>
            <person name="Adriaenssens E.M."/>
            <person name="Foster-Nyarko E."/>
            <person name="Jarju S."/>
            <person name="Secka A."/>
            <person name="Antonio M."/>
            <person name="Oren A."/>
            <person name="Chaudhuri R.R."/>
            <person name="La Ragione R."/>
            <person name="Hildebrand F."/>
            <person name="Pallen M.J."/>
        </authorList>
    </citation>
    <scope>NUCLEOTIDE SEQUENCE</scope>
    <source>
        <strain evidence="2">CHK130-7132</strain>
    </source>
</reference>
<dbReference type="Pfam" id="PF16242">
    <property type="entry name" value="Pyrid_ox_like"/>
    <property type="match status" value="1"/>
</dbReference>
<dbReference type="AlphaFoldDB" id="A0A9D2TFJ0"/>
<name>A0A9D2TFJ0_9MICO</name>
<dbReference type="InterPro" id="IPR012349">
    <property type="entry name" value="Split_barrel_FMN-bd"/>
</dbReference>
<dbReference type="PANTHER" id="PTHR34818">
    <property type="entry name" value="PROTEIN BLI-3"/>
    <property type="match status" value="1"/>
</dbReference>
<dbReference type="InterPro" id="IPR052917">
    <property type="entry name" value="Stress-Dev_Protein"/>
</dbReference>
<evidence type="ECO:0000259" key="1">
    <source>
        <dbReference type="Pfam" id="PF16242"/>
    </source>
</evidence>
<dbReference type="SUPFAM" id="SSF50475">
    <property type="entry name" value="FMN-binding split barrel"/>
    <property type="match status" value="1"/>
</dbReference>
<dbReference type="EMBL" id="DWWC01000003">
    <property type="protein sequence ID" value="HJC68094.1"/>
    <property type="molecule type" value="Genomic_DNA"/>
</dbReference>
<comment type="caution">
    <text evidence="2">The sequence shown here is derived from an EMBL/GenBank/DDBJ whole genome shotgun (WGS) entry which is preliminary data.</text>
</comment>
<dbReference type="Proteomes" id="UP000823854">
    <property type="component" value="Unassembled WGS sequence"/>
</dbReference>
<proteinExistence type="predicted"/>
<evidence type="ECO:0000313" key="3">
    <source>
        <dbReference type="Proteomes" id="UP000823854"/>
    </source>
</evidence>
<sequence length="162" mass="17385">MTTSSSDLTQQDVVERLRAASWVMLTTALPDGTLLSHPMTPQGVDEDAEVWFFVGLHGDQADALRGDPHVNLSIAEAGTWLSVAGRARFVEDRAKVEQLWTDQAEAWFPAGKDDPDLGLLQVSSDSAQYWGTPGGAAVRLARIVRAKATGERPPGGTATTEL</sequence>
<protein>
    <submittedName>
        <fullName evidence="2">Pyridoxamine 5'-phosphate oxidase family protein</fullName>
    </submittedName>
</protein>
<feature type="domain" description="General stress protein FMN-binding split barrel" evidence="1">
    <location>
        <begin position="11"/>
        <end position="153"/>
    </location>
</feature>
<evidence type="ECO:0000313" key="2">
    <source>
        <dbReference type="EMBL" id="HJC68094.1"/>
    </source>
</evidence>
<reference evidence="2" key="2">
    <citation type="submission" date="2021-04" db="EMBL/GenBank/DDBJ databases">
        <authorList>
            <person name="Gilroy R."/>
        </authorList>
    </citation>
    <scope>NUCLEOTIDE SEQUENCE</scope>
    <source>
        <strain evidence="2">CHK130-7132</strain>
    </source>
</reference>
<organism evidence="2 3">
    <name type="scientific">Candidatus Brachybacterium intestinipullorum</name>
    <dbReference type="NCBI Taxonomy" id="2838512"/>
    <lineage>
        <taxon>Bacteria</taxon>
        <taxon>Bacillati</taxon>
        <taxon>Actinomycetota</taxon>
        <taxon>Actinomycetes</taxon>
        <taxon>Micrococcales</taxon>
        <taxon>Dermabacteraceae</taxon>
        <taxon>Brachybacterium</taxon>
    </lineage>
</organism>
<accession>A0A9D2TFJ0</accession>
<dbReference type="PANTHER" id="PTHR34818:SF1">
    <property type="entry name" value="PROTEIN BLI-3"/>
    <property type="match status" value="1"/>
</dbReference>
<dbReference type="InterPro" id="IPR038725">
    <property type="entry name" value="YdaG_split_barrel_FMN-bd"/>
</dbReference>